<dbReference type="Proteomes" id="UP000825890">
    <property type="component" value="Unassembled WGS sequence"/>
</dbReference>
<evidence type="ECO:0000313" key="2">
    <source>
        <dbReference type="EMBL" id="GIZ47025.1"/>
    </source>
</evidence>
<reference evidence="2 3" key="1">
    <citation type="submission" date="2021-01" db="EMBL/GenBank/DDBJ databases">
        <title>Cercospora kikuchii MAFF 305040 whole genome shotgun sequence.</title>
        <authorList>
            <person name="Kashiwa T."/>
            <person name="Suzuki T."/>
        </authorList>
    </citation>
    <scope>NUCLEOTIDE SEQUENCE [LARGE SCALE GENOMIC DNA]</scope>
    <source>
        <strain evidence="2 3">MAFF 305040</strain>
    </source>
</reference>
<dbReference type="RefSeq" id="XP_044661512.1">
    <property type="nucleotide sequence ID" value="XM_044805577.1"/>
</dbReference>
<keyword evidence="3" id="KW-1185">Reference proteome</keyword>
<dbReference type="InterPro" id="IPR003033">
    <property type="entry name" value="SCP2_sterol-bd_dom"/>
</dbReference>
<dbReference type="SUPFAM" id="SSF55718">
    <property type="entry name" value="SCP-like"/>
    <property type="match status" value="1"/>
</dbReference>
<dbReference type="Pfam" id="PF02036">
    <property type="entry name" value="SCP2"/>
    <property type="match status" value="1"/>
</dbReference>
<dbReference type="PANTHER" id="PTHR10094">
    <property type="entry name" value="STEROL CARRIER PROTEIN 2 SCP-2 FAMILY PROTEIN"/>
    <property type="match status" value="1"/>
</dbReference>
<proteinExistence type="predicted"/>
<gene>
    <name evidence="2" type="ORF">CKM354_001012600</name>
</gene>
<protein>
    <recommendedName>
        <fullName evidence="1">SCP2 domain-containing protein</fullName>
    </recommendedName>
</protein>
<dbReference type="GeneID" id="68295701"/>
<sequence>MSLASNLPSTQIFDKIAQKLKNSDSTKQQAINDINGIFTFHITGDGGGEWFVDAKESGQVGKGAAPAGKTSDTTITLAAEDFSQLVDDNSAAMQLFFGGKMRVAGDQVLMMKLNKVLALGQ</sequence>
<dbReference type="PANTHER" id="PTHR10094:SF25">
    <property type="entry name" value="SCP2 STEROL-BINDING DOMAIN-CONTAINING PROTEIN 1"/>
    <property type="match status" value="1"/>
</dbReference>
<evidence type="ECO:0000259" key="1">
    <source>
        <dbReference type="Pfam" id="PF02036"/>
    </source>
</evidence>
<comment type="caution">
    <text evidence="2">The sequence shown here is derived from an EMBL/GenBank/DDBJ whole genome shotgun (WGS) entry which is preliminary data.</text>
</comment>
<evidence type="ECO:0000313" key="3">
    <source>
        <dbReference type="Proteomes" id="UP000825890"/>
    </source>
</evidence>
<organism evidence="2 3">
    <name type="scientific">Cercospora kikuchii</name>
    <dbReference type="NCBI Taxonomy" id="84275"/>
    <lineage>
        <taxon>Eukaryota</taxon>
        <taxon>Fungi</taxon>
        <taxon>Dikarya</taxon>
        <taxon>Ascomycota</taxon>
        <taxon>Pezizomycotina</taxon>
        <taxon>Dothideomycetes</taxon>
        <taxon>Dothideomycetidae</taxon>
        <taxon>Mycosphaerellales</taxon>
        <taxon>Mycosphaerellaceae</taxon>
        <taxon>Cercospora</taxon>
    </lineage>
</organism>
<dbReference type="GO" id="GO:0005829">
    <property type="term" value="C:cytosol"/>
    <property type="evidence" value="ECO:0007669"/>
    <property type="project" value="TreeGrafter"/>
</dbReference>
<name>A0A9P3FKR3_9PEZI</name>
<dbReference type="OrthoDB" id="5327538at2759"/>
<dbReference type="Gene3D" id="3.30.1050.10">
    <property type="entry name" value="SCP2 sterol-binding domain"/>
    <property type="match status" value="1"/>
</dbReference>
<dbReference type="AlphaFoldDB" id="A0A9P3FKR3"/>
<dbReference type="EMBL" id="BOLY01000007">
    <property type="protein sequence ID" value="GIZ47025.1"/>
    <property type="molecule type" value="Genomic_DNA"/>
</dbReference>
<accession>A0A9P3FKR3</accession>
<feature type="domain" description="SCP2" evidence="1">
    <location>
        <begin position="19"/>
        <end position="117"/>
    </location>
</feature>
<dbReference type="InterPro" id="IPR036527">
    <property type="entry name" value="SCP2_sterol-bd_dom_sf"/>
</dbReference>